<evidence type="ECO:0000256" key="2">
    <source>
        <dbReference type="ARBA" id="ARBA00022448"/>
    </source>
</evidence>
<feature type="transmembrane region" description="Helical" evidence="6">
    <location>
        <begin position="234"/>
        <end position="256"/>
    </location>
</feature>
<comment type="subcellular location">
    <subcellularLocation>
        <location evidence="1">Membrane</location>
        <topology evidence="1">Multi-pass membrane protein</topology>
    </subcellularLocation>
</comment>
<comment type="caution">
    <text evidence="8">The sequence shown here is derived from an EMBL/GenBank/DDBJ whole genome shotgun (WGS) entry which is preliminary data.</text>
</comment>
<dbReference type="PANTHER" id="PTHR43791:SF36">
    <property type="entry name" value="TRANSPORTER, PUTATIVE (AFU_ORTHOLOGUE AFUA_6G08340)-RELATED"/>
    <property type="match status" value="1"/>
</dbReference>
<reference evidence="8 9" key="1">
    <citation type="submission" date="2018-04" db="EMBL/GenBank/DDBJ databases">
        <authorList>
            <person name="Hagen T."/>
        </authorList>
    </citation>
    <scope>NUCLEOTIDE SEQUENCE [LARGE SCALE GENOMIC DNA]</scope>
    <source>
        <strain evidence="8 9">TPD7009</strain>
    </source>
</reference>
<dbReference type="InterPro" id="IPR036259">
    <property type="entry name" value="MFS_trans_sf"/>
</dbReference>
<feature type="transmembrane region" description="Helical" evidence="6">
    <location>
        <begin position="387"/>
        <end position="410"/>
    </location>
</feature>
<evidence type="ECO:0000256" key="3">
    <source>
        <dbReference type="ARBA" id="ARBA00022692"/>
    </source>
</evidence>
<organism evidence="8 9">
    <name type="scientific">Rhizobium rhizogenes</name>
    <name type="common">Agrobacterium rhizogenes</name>
    <dbReference type="NCBI Taxonomy" id="359"/>
    <lineage>
        <taxon>Bacteria</taxon>
        <taxon>Pseudomonadati</taxon>
        <taxon>Pseudomonadota</taxon>
        <taxon>Alphaproteobacteria</taxon>
        <taxon>Hyphomicrobiales</taxon>
        <taxon>Rhizobiaceae</taxon>
        <taxon>Rhizobium/Agrobacterium group</taxon>
        <taxon>Rhizobium</taxon>
    </lineage>
</organism>
<keyword evidence="4 6" id="KW-1133">Transmembrane helix</keyword>
<dbReference type="PROSITE" id="PS50850">
    <property type="entry name" value="MFS"/>
    <property type="match status" value="1"/>
</dbReference>
<dbReference type="CDD" id="cd17319">
    <property type="entry name" value="MFS_ExuT_GudP_like"/>
    <property type="match status" value="1"/>
</dbReference>
<accession>A0AA92H7P0</accession>
<feature type="domain" description="Major facilitator superfamily (MFS) profile" evidence="7">
    <location>
        <begin position="8"/>
        <end position="415"/>
    </location>
</feature>
<feature type="transmembrane region" description="Helical" evidence="6">
    <location>
        <begin position="167"/>
        <end position="187"/>
    </location>
</feature>
<dbReference type="InterPro" id="IPR011701">
    <property type="entry name" value="MFS"/>
</dbReference>
<dbReference type="GO" id="GO:0016020">
    <property type="term" value="C:membrane"/>
    <property type="evidence" value="ECO:0007669"/>
    <property type="project" value="UniProtKB-SubCell"/>
</dbReference>
<evidence type="ECO:0000256" key="6">
    <source>
        <dbReference type="SAM" id="Phobius"/>
    </source>
</evidence>
<dbReference type="PANTHER" id="PTHR43791">
    <property type="entry name" value="PERMEASE-RELATED"/>
    <property type="match status" value="1"/>
</dbReference>
<dbReference type="GO" id="GO:0022857">
    <property type="term" value="F:transmembrane transporter activity"/>
    <property type="evidence" value="ECO:0007669"/>
    <property type="project" value="InterPro"/>
</dbReference>
<feature type="transmembrane region" description="Helical" evidence="6">
    <location>
        <begin position="268"/>
        <end position="287"/>
    </location>
</feature>
<dbReference type="EMBL" id="QDFR01000009">
    <property type="protein sequence ID" value="PVE50939.1"/>
    <property type="molecule type" value="Genomic_DNA"/>
</dbReference>
<name>A0AA92H7P0_RHIRH</name>
<proteinExistence type="predicted"/>
<feature type="transmembrane region" description="Helical" evidence="6">
    <location>
        <begin position="98"/>
        <end position="120"/>
    </location>
</feature>
<feature type="transmembrane region" description="Helical" evidence="6">
    <location>
        <begin position="132"/>
        <end position="155"/>
    </location>
</feature>
<feature type="transmembrane region" description="Helical" evidence="6">
    <location>
        <begin position="12"/>
        <end position="31"/>
    </location>
</feature>
<feature type="transmembrane region" description="Helical" evidence="6">
    <location>
        <begin position="326"/>
        <end position="347"/>
    </location>
</feature>
<dbReference type="SUPFAM" id="SSF103473">
    <property type="entry name" value="MFS general substrate transporter"/>
    <property type="match status" value="1"/>
</dbReference>
<keyword evidence="3 6" id="KW-0812">Transmembrane</keyword>
<evidence type="ECO:0000259" key="7">
    <source>
        <dbReference type="PROSITE" id="PS50850"/>
    </source>
</evidence>
<evidence type="ECO:0000256" key="4">
    <source>
        <dbReference type="ARBA" id="ARBA00022989"/>
    </source>
</evidence>
<keyword evidence="2" id="KW-0813">Transport</keyword>
<keyword evidence="5 6" id="KW-0472">Membrane</keyword>
<dbReference type="FunFam" id="1.20.1250.20:FF:000018">
    <property type="entry name" value="MFS transporter permease"/>
    <property type="match status" value="1"/>
</dbReference>
<evidence type="ECO:0000313" key="8">
    <source>
        <dbReference type="EMBL" id="PVE50939.1"/>
    </source>
</evidence>
<evidence type="ECO:0000256" key="5">
    <source>
        <dbReference type="ARBA" id="ARBA00023136"/>
    </source>
</evidence>
<evidence type="ECO:0000256" key="1">
    <source>
        <dbReference type="ARBA" id="ARBA00004141"/>
    </source>
</evidence>
<feature type="transmembrane region" description="Helical" evidence="6">
    <location>
        <begin position="37"/>
        <end position="58"/>
    </location>
</feature>
<dbReference type="Gene3D" id="1.20.1250.20">
    <property type="entry name" value="MFS general substrate transporter like domains"/>
    <property type="match status" value="2"/>
</dbReference>
<feature type="transmembrane region" description="Helical" evidence="6">
    <location>
        <begin position="299"/>
        <end position="320"/>
    </location>
</feature>
<evidence type="ECO:0000313" key="9">
    <source>
        <dbReference type="Proteomes" id="UP000244335"/>
    </source>
</evidence>
<gene>
    <name evidence="8" type="ORF">DC430_20170</name>
</gene>
<protein>
    <submittedName>
        <fullName evidence="8">MFS transporter</fullName>
    </submittedName>
</protein>
<feature type="transmembrane region" description="Helical" evidence="6">
    <location>
        <begin position="354"/>
        <end position="375"/>
    </location>
</feature>
<dbReference type="AlphaFoldDB" id="A0AA92H7P0"/>
<dbReference type="Proteomes" id="UP000244335">
    <property type="component" value="Unassembled WGS sequence"/>
</dbReference>
<dbReference type="Pfam" id="PF07690">
    <property type="entry name" value="MFS_1"/>
    <property type="match status" value="1"/>
</dbReference>
<sequence length="424" mass="45887">MKAVLWRLIPFVMLLYFIAYLDRVNIGFAALTMNADLGFSATVYGLGAGIFFIGYALFEVPSNIFLHKLGARVWIARIMITWGLLSGAMAFVTNPTSFYIIRFLLGAAEAGFFPGIILYLTYWFPAKTRGKAIGLFMVSIPLSAMIGAPISSALLGLDWLSMRGWQWMFILEAIPAVILGIVTIFYLTDRPEQAKWLSPGQRDWLSAKMAAERGAIANQHGEKSLKAALMDKKVLGFAFIYFCVVLGSYTLGFWLPQMIKSFGEMSNFHIGLATAGVNMFGVVAMIYWTRRSDARQERLGHFAFAVILAAIGFGVCAATLSTPIVAVIALTFAGMGIFSALPTFWALPTTFLTGVGAAAGIALINSIGNLAGYLGPFVMGYLKDQTGSYSAGLVIVSALLACGALTLLFVTRMKAPSSNTQHPA</sequence>
<dbReference type="InterPro" id="IPR020846">
    <property type="entry name" value="MFS_dom"/>
</dbReference>
<feature type="transmembrane region" description="Helical" evidence="6">
    <location>
        <begin position="70"/>
        <end position="92"/>
    </location>
</feature>